<sequence>MVQNPELAAEMLHYFSSVQEYGSQNDSPRIYFLTCKVFSSDTWTKFMIYNPELIAKMLHYFFCYIYKNIELKMWVSKNLFLTKQVKCFLLTHGQKLWYKNPELAAEMLHYFSSVQEYGSQK</sequence>
<accession>A0AAV4UXQ5</accession>
<reference evidence="1 2" key="1">
    <citation type="submission" date="2021-06" db="EMBL/GenBank/DDBJ databases">
        <title>Caerostris extrusa draft genome.</title>
        <authorList>
            <person name="Kono N."/>
            <person name="Arakawa K."/>
        </authorList>
    </citation>
    <scope>NUCLEOTIDE SEQUENCE [LARGE SCALE GENOMIC DNA]</scope>
</reference>
<protein>
    <submittedName>
        <fullName evidence="1">Uncharacterized protein</fullName>
    </submittedName>
</protein>
<evidence type="ECO:0000313" key="2">
    <source>
        <dbReference type="Proteomes" id="UP001054945"/>
    </source>
</evidence>
<dbReference type="AlphaFoldDB" id="A0AAV4UXQ5"/>
<organism evidence="1 2">
    <name type="scientific">Caerostris extrusa</name>
    <name type="common">Bark spider</name>
    <name type="synonym">Caerostris bankana</name>
    <dbReference type="NCBI Taxonomy" id="172846"/>
    <lineage>
        <taxon>Eukaryota</taxon>
        <taxon>Metazoa</taxon>
        <taxon>Ecdysozoa</taxon>
        <taxon>Arthropoda</taxon>
        <taxon>Chelicerata</taxon>
        <taxon>Arachnida</taxon>
        <taxon>Araneae</taxon>
        <taxon>Araneomorphae</taxon>
        <taxon>Entelegynae</taxon>
        <taxon>Araneoidea</taxon>
        <taxon>Araneidae</taxon>
        <taxon>Caerostris</taxon>
    </lineage>
</organism>
<name>A0AAV4UXQ5_CAEEX</name>
<comment type="caution">
    <text evidence="1">The sequence shown here is derived from an EMBL/GenBank/DDBJ whole genome shotgun (WGS) entry which is preliminary data.</text>
</comment>
<proteinExistence type="predicted"/>
<keyword evidence="2" id="KW-1185">Reference proteome</keyword>
<dbReference type="EMBL" id="BPLR01013662">
    <property type="protein sequence ID" value="GIY62755.1"/>
    <property type="molecule type" value="Genomic_DNA"/>
</dbReference>
<evidence type="ECO:0000313" key="1">
    <source>
        <dbReference type="EMBL" id="GIY62755.1"/>
    </source>
</evidence>
<dbReference type="Proteomes" id="UP001054945">
    <property type="component" value="Unassembled WGS sequence"/>
</dbReference>
<gene>
    <name evidence="1" type="ORF">CEXT_2641</name>
</gene>